<evidence type="ECO:0000313" key="1">
    <source>
        <dbReference type="EMBL" id="KAH7907536.1"/>
    </source>
</evidence>
<comment type="caution">
    <text evidence="1">The sequence shown here is derived from an EMBL/GenBank/DDBJ whole genome shotgun (WGS) entry which is preliminary data.</text>
</comment>
<keyword evidence="2" id="KW-1185">Reference proteome</keyword>
<reference evidence="1" key="1">
    <citation type="journal article" date="2021" name="New Phytol.">
        <title>Evolutionary innovations through gain and loss of genes in the ectomycorrhizal Boletales.</title>
        <authorList>
            <person name="Wu G."/>
            <person name="Miyauchi S."/>
            <person name="Morin E."/>
            <person name="Kuo A."/>
            <person name="Drula E."/>
            <person name="Varga T."/>
            <person name="Kohler A."/>
            <person name="Feng B."/>
            <person name="Cao Y."/>
            <person name="Lipzen A."/>
            <person name="Daum C."/>
            <person name="Hundley H."/>
            <person name="Pangilinan J."/>
            <person name="Johnson J."/>
            <person name="Barry K."/>
            <person name="LaButti K."/>
            <person name="Ng V."/>
            <person name="Ahrendt S."/>
            <person name="Min B."/>
            <person name="Choi I.G."/>
            <person name="Park H."/>
            <person name="Plett J.M."/>
            <person name="Magnuson J."/>
            <person name="Spatafora J.W."/>
            <person name="Nagy L.G."/>
            <person name="Henrissat B."/>
            <person name="Grigoriev I.V."/>
            <person name="Yang Z.L."/>
            <person name="Xu J."/>
            <person name="Martin F.M."/>
        </authorList>
    </citation>
    <scope>NUCLEOTIDE SEQUENCE</scope>
    <source>
        <strain evidence="1">ATCC 28755</strain>
    </source>
</reference>
<protein>
    <submittedName>
        <fullName evidence="1">Uncharacterized protein</fullName>
    </submittedName>
</protein>
<name>A0ACB8A2A1_9AGAM</name>
<evidence type="ECO:0000313" key="2">
    <source>
        <dbReference type="Proteomes" id="UP000790377"/>
    </source>
</evidence>
<gene>
    <name evidence="1" type="ORF">BJ138DRAFT_1116624</name>
</gene>
<sequence length="253" mass="27119">MYNTDSATESDNSSKSSSDSKSSSYDTGSAESDNSSKSSSNSQSQSDSKSSSDDTDSESESDNSSKSSSYNAAADTILRKARSESDNSSKSSSYNAAADILLRKASPRPLRVASDLGKDEMPSYGGPAGTMPDGDPDVAAVLQASPVLSQKGGHETKEILEPDNSTLFDPLSKESTTDAPSTGAKRRLSNTDLQSPEPKQKKRKVTEEDIHPDAELRQLCERELRALREEVTGAIRDQTQAIVRVLREVLSNK</sequence>
<accession>A0ACB8A2A1</accession>
<organism evidence="1 2">
    <name type="scientific">Hygrophoropsis aurantiaca</name>
    <dbReference type="NCBI Taxonomy" id="72124"/>
    <lineage>
        <taxon>Eukaryota</taxon>
        <taxon>Fungi</taxon>
        <taxon>Dikarya</taxon>
        <taxon>Basidiomycota</taxon>
        <taxon>Agaricomycotina</taxon>
        <taxon>Agaricomycetes</taxon>
        <taxon>Agaricomycetidae</taxon>
        <taxon>Boletales</taxon>
        <taxon>Coniophorineae</taxon>
        <taxon>Hygrophoropsidaceae</taxon>
        <taxon>Hygrophoropsis</taxon>
    </lineage>
</organism>
<dbReference type="Proteomes" id="UP000790377">
    <property type="component" value="Unassembled WGS sequence"/>
</dbReference>
<proteinExistence type="predicted"/>
<dbReference type="EMBL" id="MU267896">
    <property type="protein sequence ID" value="KAH7907536.1"/>
    <property type="molecule type" value="Genomic_DNA"/>
</dbReference>